<gene>
    <name evidence="2" type="ORF">J2S05_002908</name>
</gene>
<keyword evidence="1" id="KW-1133">Transmembrane helix</keyword>
<proteinExistence type="predicted"/>
<dbReference type="Pfam" id="PF04186">
    <property type="entry name" value="FxsA"/>
    <property type="match status" value="1"/>
</dbReference>
<dbReference type="EMBL" id="JAUSUA010000004">
    <property type="protein sequence ID" value="MDQ0208099.1"/>
    <property type="molecule type" value="Genomic_DNA"/>
</dbReference>
<keyword evidence="1" id="KW-0812">Transmembrane</keyword>
<feature type="transmembrane region" description="Helical" evidence="1">
    <location>
        <begin position="97"/>
        <end position="120"/>
    </location>
</feature>
<dbReference type="InterPro" id="IPR007313">
    <property type="entry name" value="FxsA"/>
</dbReference>
<dbReference type="RefSeq" id="WP_306983894.1">
    <property type="nucleotide sequence ID" value="NZ_JAUSUA010000004.1"/>
</dbReference>
<evidence type="ECO:0000313" key="3">
    <source>
        <dbReference type="Proteomes" id="UP001225034"/>
    </source>
</evidence>
<evidence type="ECO:0000313" key="2">
    <source>
        <dbReference type="EMBL" id="MDQ0208099.1"/>
    </source>
</evidence>
<feature type="transmembrane region" description="Helical" evidence="1">
    <location>
        <begin position="68"/>
        <end position="91"/>
    </location>
</feature>
<keyword evidence="1" id="KW-0472">Membrane</keyword>
<accession>A0ABT9YJR0</accession>
<organism evidence="2 3">
    <name type="scientific">Alkalicoccobacillus murimartini</name>
    <dbReference type="NCBI Taxonomy" id="171685"/>
    <lineage>
        <taxon>Bacteria</taxon>
        <taxon>Bacillati</taxon>
        <taxon>Bacillota</taxon>
        <taxon>Bacilli</taxon>
        <taxon>Bacillales</taxon>
        <taxon>Bacillaceae</taxon>
        <taxon>Alkalicoccobacillus</taxon>
    </lineage>
</organism>
<dbReference type="NCBIfam" id="NF008528">
    <property type="entry name" value="PRK11463.1-2"/>
    <property type="match status" value="1"/>
</dbReference>
<protein>
    <submittedName>
        <fullName evidence="2">UPF0716 protein FxsA</fullName>
    </submittedName>
</protein>
<sequence length="131" mass="14597">MKKYMLALAVLIPVLEIAGFYFMIQWIGIWSTLSLMLVTSFLGLILARREGLQAIRVLRLQASKGQPPTGVVLDGICIFIGGALLVLPGFFTDLIGLFLFIPFTRAAVKALVIKWAYHLFRKGQVVVMSKR</sequence>
<name>A0ABT9YJR0_9BACI</name>
<dbReference type="Proteomes" id="UP001225034">
    <property type="component" value="Unassembled WGS sequence"/>
</dbReference>
<reference evidence="2 3" key="1">
    <citation type="submission" date="2023-07" db="EMBL/GenBank/DDBJ databases">
        <title>Genomic Encyclopedia of Type Strains, Phase IV (KMG-IV): sequencing the most valuable type-strain genomes for metagenomic binning, comparative biology and taxonomic classification.</title>
        <authorList>
            <person name="Goeker M."/>
        </authorList>
    </citation>
    <scope>NUCLEOTIDE SEQUENCE [LARGE SCALE GENOMIC DNA]</scope>
    <source>
        <strain evidence="2 3">DSM 19154</strain>
    </source>
</reference>
<dbReference type="PANTHER" id="PTHR35335">
    <property type="entry name" value="UPF0716 PROTEIN FXSA"/>
    <property type="match status" value="1"/>
</dbReference>
<comment type="caution">
    <text evidence="2">The sequence shown here is derived from an EMBL/GenBank/DDBJ whole genome shotgun (WGS) entry which is preliminary data.</text>
</comment>
<keyword evidence="3" id="KW-1185">Reference proteome</keyword>
<feature type="transmembrane region" description="Helical" evidence="1">
    <location>
        <begin position="28"/>
        <end position="47"/>
    </location>
</feature>
<evidence type="ECO:0000256" key="1">
    <source>
        <dbReference type="SAM" id="Phobius"/>
    </source>
</evidence>
<dbReference type="PANTHER" id="PTHR35335:SF1">
    <property type="entry name" value="UPF0716 PROTEIN FXSA"/>
    <property type="match status" value="1"/>
</dbReference>